<dbReference type="InterPro" id="IPR029061">
    <property type="entry name" value="THDP-binding"/>
</dbReference>
<dbReference type="InterPro" id="IPR011766">
    <property type="entry name" value="TPP_enzyme_TPP-bd"/>
</dbReference>
<dbReference type="Pfam" id="PF02775">
    <property type="entry name" value="TPP_enzyme_C"/>
    <property type="match status" value="1"/>
</dbReference>
<feature type="domain" description="Thiamine pyrophosphate enzyme TPP-binding" evidence="2">
    <location>
        <begin position="92"/>
        <end position="238"/>
    </location>
</feature>
<protein>
    <submittedName>
        <fullName evidence="3">Pyruvate:ferredoxin oxidoreductase, beta subunit</fullName>
        <ecNumber evidence="3">1.2.7.1</ecNumber>
    </submittedName>
</protein>
<gene>
    <name evidence="3" type="ORF">MNB_SV-13-417</name>
</gene>
<evidence type="ECO:0000313" key="3">
    <source>
        <dbReference type="EMBL" id="SFV53151.1"/>
    </source>
</evidence>
<dbReference type="Gene3D" id="3.40.50.970">
    <property type="match status" value="2"/>
</dbReference>
<dbReference type="GO" id="GO:0019164">
    <property type="term" value="F:pyruvate synthase activity"/>
    <property type="evidence" value="ECO:0007669"/>
    <property type="project" value="UniProtKB-EC"/>
</dbReference>
<dbReference type="GO" id="GO:0030976">
    <property type="term" value="F:thiamine pyrophosphate binding"/>
    <property type="evidence" value="ECO:0007669"/>
    <property type="project" value="InterPro"/>
</dbReference>
<dbReference type="PANTHER" id="PTHR42897">
    <property type="entry name" value="PYRUVATE SYNTHASE SUBUNIT PORB"/>
    <property type="match status" value="1"/>
</dbReference>
<keyword evidence="3" id="KW-0670">Pyruvate</keyword>
<dbReference type="EC" id="1.2.7.1" evidence="3"/>
<reference evidence="3" key="1">
    <citation type="submission" date="2016-10" db="EMBL/GenBank/DDBJ databases">
        <authorList>
            <person name="de Groot N.N."/>
        </authorList>
    </citation>
    <scope>NUCLEOTIDE SEQUENCE</scope>
</reference>
<sequence length="289" mass="32169">MSVDIYKINPEFRDIMPKDILDLEENATWAATATKNRGISDLTDKKEILEEHSLCAGCPEAAALRYILAAIPVPEETIIVNSTGCTSLMFPHIALHTVHSLFGNQNAVASGIKRTLEWRFPNKTKDVIVLAGDGATIDIGLDYTLQSFFRQEKITTICFDNEVYANTGGQESGSTPKGQVFKMAPKGKVFEKVPMWELAVTSGCQYSVKLTASAPKKVAKVLREAVLIARELGPTYIHLYTPCILEIGLAANEGLWEMKEQDKDRFETFRYISPEAEEYLKKCKKEGIL</sequence>
<dbReference type="InterPro" id="IPR051479">
    <property type="entry name" value="PorB-like"/>
</dbReference>
<dbReference type="EMBL" id="FPHM01000008">
    <property type="protein sequence ID" value="SFV53151.1"/>
    <property type="molecule type" value="Genomic_DNA"/>
</dbReference>
<dbReference type="SUPFAM" id="SSF52518">
    <property type="entry name" value="Thiamin diphosphate-binding fold (THDP-binding)"/>
    <property type="match status" value="1"/>
</dbReference>
<evidence type="ECO:0000256" key="1">
    <source>
        <dbReference type="ARBA" id="ARBA00023002"/>
    </source>
</evidence>
<evidence type="ECO:0000259" key="2">
    <source>
        <dbReference type="Pfam" id="PF02775"/>
    </source>
</evidence>
<organism evidence="3">
    <name type="scientific">hydrothermal vent metagenome</name>
    <dbReference type="NCBI Taxonomy" id="652676"/>
    <lineage>
        <taxon>unclassified sequences</taxon>
        <taxon>metagenomes</taxon>
        <taxon>ecological metagenomes</taxon>
    </lineage>
</organism>
<dbReference type="AlphaFoldDB" id="A0A1W1BI69"/>
<keyword evidence="1 3" id="KW-0560">Oxidoreductase</keyword>
<accession>A0A1W1BI69</accession>
<dbReference type="PANTHER" id="PTHR42897:SF2">
    <property type="entry name" value="PYRUVATE SYNTHASE SUBUNIT PORB"/>
    <property type="match status" value="1"/>
</dbReference>
<proteinExistence type="predicted"/>
<name>A0A1W1BI69_9ZZZZ</name>